<evidence type="ECO:0000256" key="1">
    <source>
        <dbReference type="SAM" id="MobiDB-lite"/>
    </source>
</evidence>
<feature type="compositionally biased region" description="Basic and acidic residues" evidence="1">
    <location>
        <begin position="202"/>
        <end position="214"/>
    </location>
</feature>
<proteinExistence type="predicted"/>
<name>A0A6A6WCJ9_9PEZI</name>
<reference evidence="2" key="1">
    <citation type="journal article" date="2020" name="Stud. Mycol.">
        <title>101 Dothideomycetes genomes: a test case for predicting lifestyles and emergence of pathogens.</title>
        <authorList>
            <person name="Haridas S."/>
            <person name="Albert R."/>
            <person name="Binder M."/>
            <person name="Bloem J."/>
            <person name="Labutti K."/>
            <person name="Salamov A."/>
            <person name="Andreopoulos B."/>
            <person name="Baker S."/>
            <person name="Barry K."/>
            <person name="Bills G."/>
            <person name="Bluhm B."/>
            <person name="Cannon C."/>
            <person name="Castanera R."/>
            <person name="Culley D."/>
            <person name="Daum C."/>
            <person name="Ezra D."/>
            <person name="Gonzalez J."/>
            <person name="Henrissat B."/>
            <person name="Kuo A."/>
            <person name="Liang C."/>
            <person name="Lipzen A."/>
            <person name="Lutzoni F."/>
            <person name="Magnuson J."/>
            <person name="Mondo S."/>
            <person name="Nolan M."/>
            <person name="Ohm R."/>
            <person name="Pangilinan J."/>
            <person name="Park H.-J."/>
            <person name="Ramirez L."/>
            <person name="Alfaro M."/>
            <person name="Sun H."/>
            <person name="Tritt A."/>
            <person name="Yoshinaga Y."/>
            <person name="Zwiers L.-H."/>
            <person name="Turgeon B."/>
            <person name="Goodwin S."/>
            <person name="Spatafora J."/>
            <person name="Crous P."/>
            <person name="Grigoriev I."/>
        </authorList>
    </citation>
    <scope>NUCLEOTIDE SEQUENCE</scope>
    <source>
        <strain evidence="2">CBS 121739</strain>
    </source>
</reference>
<feature type="compositionally biased region" description="Acidic residues" evidence="1">
    <location>
        <begin position="185"/>
        <end position="194"/>
    </location>
</feature>
<dbReference type="AlphaFoldDB" id="A0A6A6WCJ9"/>
<evidence type="ECO:0000313" key="2">
    <source>
        <dbReference type="EMBL" id="KAF2760433.1"/>
    </source>
</evidence>
<accession>A0A6A6WCJ9</accession>
<feature type="region of interest" description="Disordered" evidence="1">
    <location>
        <begin position="154"/>
        <end position="252"/>
    </location>
</feature>
<dbReference type="OrthoDB" id="77607at2759"/>
<dbReference type="EMBL" id="ML996568">
    <property type="protein sequence ID" value="KAF2760433.1"/>
    <property type="molecule type" value="Genomic_DNA"/>
</dbReference>
<evidence type="ECO:0000313" key="3">
    <source>
        <dbReference type="Proteomes" id="UP000799437"/>
    </source>
</evidence>
<dbReference type="RefSeq" id="XP_033602884.1">
    <property type="nucleotide sequence ID" value="XM_033740468.1"/>
</dbReference>
<protein>
    <submittedName>
        <fullName evidence="2">Uncharacterized protein</fullName>
    </submittedName>
</protein>
<keyword evidence="3" id="KW-1185">Reference proteome</keyword>
<sequence>MADVRSMLRQERAAREQSKTKRRAPVPPTIASTSKKRKASDDDEVAQTRKKNKAKQDKSLPSGYFEAESAVEEKPVVETPAPVQAEQPKASATITAAVPPIAHIKDSDVDEDEWAAFQREVAMPPSEETNRAAILALNTNAVIAAAPLTAADLAAQAREEQSAQRGRRDAELEEEKEEAARHLEEEFDEMEELEERVRKLREKREALRRGREASQKAPITSEAVTTPKPDEPEGSSDEGSDEDWDDWRFKPA</sequence>
<dbReference type="GeneID" id="54481522"/>
<feature type="compositionally biased region" description="Basic and acidic residues" evidence="1">
    <location>
        <begin position="157"/>
        <end position="170"/>
    </location>
</feature>
<feature type="compositionally biased region" description="Acidic residues" evidence="1">
    <location>
        <begin position="232"/>
        <end position="245"/>
    </location>
</feature>
<dbReference type="Proteomes" id="UP000799437">
    <property type="component" value="Unassembled WGS sequence"/>
</dbReference>
<gene>
    <name evidence="2" type="ORF">EJ05DRAFT_283895</name>
</gene>
<feature type="compositionally biased region" description="Basic and acidic residues" evidence="1">
    <location>
        <begin position="1"/>
        <end position="19"/>
    </location>
</feature>
<feature type="region of interest" description="Disordered" evidence="1">
    <location>
        <begin position="1"/>
        <end position="94"/>
    </location>
</feature>
<organism evidence="2 3">
    <name type="scientific">Pseudovirgaria hyperparasitica</name>
    <dbReference type="NCBI Taxonomy" id="470096"/>
    <lineage>
        <taxon>Eukaryota</taxon>
        <taxon>Fungi</taxon>
        <taxon>Dikarya</taxon>
        <taxon>Ascomycota</taxon>
        <taxon>Pezizomycotina</taxon>
        <taxon>Dothideomycetes</taxon>
        <taxon>Dothideomycetes incertae sedis</taxon>
        <taxon>Acrospermales</taxon>
        <taxon>Acrospermaceae</taxon>
        <taxon>Pseudovirgaria</taxon>
    </lineage>
</organism>